<protein>
    <submittedName>
        <fullName evidence="1">Uncharacterized protein</fullName>
    </submittedName>
</protein>
<evidence type="ECO:0000313" key="2">
    <source>
        <dbReference type="Proteomes" id="UP000309997"/>
    </source>
</evidence>
<organism evidence="1 2">
    <name type="scientific">Populus alba</name>
    <name type="common">White poplar</name>
    <dbReference type="NCBI Taxonomy" id="43335"/>
    <lineage>
        <taxon>Eukaryota</taxon>
        <taxon>Viridiplantae</taxon>
        <taxon>Streptophyta</taxon>
        <taxon>Embryophyta</taxon>
        <taxon>Tracheophyta</taxon>
        <taxon>Spermatophyta</taxon>
        <taxon>Magnoliopsida</taxon>
        <taxon>eudicotyledons</taxon>
        <taxon>Gunneridae</taxon>
        <taxon>Pentapetalae</taxon>
        <taxon>rosids</taxon>
        <taxon>fabids</taxon>
        <taxon>Malpighiales</taxon>
        <taxon>Salicaceae</taxon>
        <taxon>Saliceae</taxon>
        <taxon>Populus</taxon>
    </lineage>
</organism>
<comment type="caution">
    <text evidence="1">The sequence shown here is derived from an EMBL/GenBank/DDBJ whole genome shotgun (WGS) entry which is preliminary data.</text>
</comment>
<reference evidence="1 2" key="1">
    <citation type="journal article" date="2024" name="Plant Biotechnol. J.">
        <title>Genome and CRISPR/Cas9 system of a widespread forest tree (Populus alba) in the world.</title>
        <authorList>
            <person name="Liu Y.J."/>
            <person name="Jiang P.F."/>
            <person name="Han X.M."/>
            <person name="Li X.Y."/>
            <person name="Wang H.M."/>
            <person name="Wang Y.J."/>
            <person name="Wang X.X."/>
            <person name="Zeng Q.Y."/>
        </authorList>
    </citation>
    <scope>NUCLEOTIDE SEQUENCE [LARGE SCALE GENOMIC DNA]</scope>
    <source>
        <strain evidence="2">cv. PAL-ZL1</strain>
    </source>
</reference>
<name>A0ACC4BFF9_POPAL</name>
<gene>
    <name evidence="1" type="ORF">D5086_022542</name>
</gene>
<dbReference type="EMBL" id="RCHU02000011">
    <property type="protein sequence ID" value="KAL3577259.1"/>
    <property type="molecule type" value="Genomic_DNA"/>
</dbReference>
<evidence type="ECO:0000313" key="1">
    <source>
        <dbReference type="EMBL" id="KAL3577259.1"/>
    </source>
</evidence>
<accession>A0ACC4BFF9</accession>
<sequence>MHLRSGRLVNNPEVITTMDPNSSNVLRDIQEQLQLMRTEMSNMSNQMNNLSGRMESIETLQVRQSSESEHSNDNPRNPQRPVPRRNRHHNQRQGHNDFDDPNDSEHSNDYHQRPVHPRNRQYNRNQGHHEYDDPDERVMRHVKVEAPTFEGQLDPWVFDRWIRDMDQFFGWYNLSENRRVRFAKMKLGGTARLYWESVEESLIRRGQPPITDWVEMKTKLEEKYLPRSYRGNLLDQWNNLRQGGKSANEYVAQFDEYRMRCAVREDEVMTLSRFRKGLNDDLRREVVLRGVYTLDEAYTLVQNYDLVTKSQWTRRQDTRNTPSRPQPGSNNSILGAPPRKPNPLISQIPREDKGKGIFHEAPRTSRIQCFKCQGFGHISSSCPNKALFIKGQEDVGDEDNCDDKIYEPNPDDFQDLNDEDDESHLLGCVRSIPAQIKTIRLGVVRCALTQPKGTEDWRRTAIFYTYIKCGDKGCKIIIDSGSCINAVSSGSVSRLGLKSIPHPKPYSVSWVNDTSIAVKERCLFPIKIFDYHDEIWCDVIPMDVGHVILGRPWLYDLDVTIFGRSNSCSFTFQGKKIQLIGLPPRPNDNSQKKNKVKEGGLNIISPKEFDKEICEESVVFAVVAKEIVDDFLEEPPEEVREVLKEFLDVFPSELPDALPPMRDVQHAIDFVPGATLPNLPHYRMNPSEHAELQRQVCELLQKGFIRESLSPCAVPALLTPKKDGSWRMCVDSRAINRITIKYRFPIPRLDDMLDMMAGAQIFSKIDLKSGYHQIRIRPGDEWKTAFKTKDGLYEWLVMPFGLSNAPSTFMRVMTQVLRPFMGKFLVVYFDDILIYSKTKEEHFDHLIQVCTTLRKTSLFANVKKCSFFTDQVVFLGFIVSWKGVSADPQKVQAIVDWPEPKTIHEVRSFHGLATFYRRFIKGFSTIMSPITDCLKQGEFKWSKGANRAFEEVKKKMTEAPVMRLPDFTKVFEVECDASGVGIGGVLSQERHPVAYFSEKLNEAKQKYSTYNKEFYAVVQALRYWRHYLLPQEFVLYSDHEALRYLNSQKKLNHRHGHWVEYLQAYSFVLKHKSGIENKAADALSRRVTLLSVMSVGVTGFERLKEEYESCPEFGEIYLTLKDEHHRVINGYHLQDGYLFRDNKLCIPKTSVRDFLIWEIHAGGLSGHFGRNKTIEEVERQFFWSSLKRDVAKLVGQCRTCQLAKHRKQNTGLYTPLPVPTCPWQDVSMDFVLGLPRTAKKHDSIFVVVDRFSKMAHFIPCTKTTDASRVAKLYFDEIVKLYGLPQTIVSDRDVRFTSYFWKTLWHMVGTKLKFSTAYHPQTDGQTEVVNRSLGNLLRCLVSDHNRNWDLILPTAQFAYNSSINRSIGMSPFEVVHGYKPRKPLDLLPMSLHARVSESAESFAHRIQDLHIEITKQIQASNAQYKLQVDAHRRHNEFNVGDYVMIRIRPERFPSGANRKLHARSAGPFKVLQRVGPNAYVLDLPHDFGISSTFNIEDLVAYHKPLPIPNDPFETPLNPPPDDPNETSIPFTLTSAQKDNIDAILDEQVVFNRNGEIQRFLVRWVGRPDSDCTWITRDTLQQLDPDLWEYYQSRPLLHSTGSSFSNPGRVDGDTRPTPQITRVYGRRRRRMAQPVTLWLGD</sequence>
<keyword evidence="2" id="KW-1185">Reference proteome</keyword>
<dbReference type="Proteomes" id="UP000309997">
    <property type="component" value="Unassembled WGS sequence"/>
</dbReference>
<proteinExistence type="predicted"/>